<organism evidence="1 2">
    <name type="scientific">Bacteriovorax stolpii</name>
    <name type="common">Bdellovibrio stolpii</name>
    <dbReference type="NCBI Taxonomy" id="960"/>
    <lineage>
        <taxon>Bacteria</taxon>
        <taxon>Pseudomonadati</taxon>
        <taxon>Bdellovibrionota</taxon>
        <taxon>Bacteriovoracia</taxon>
        <taxon>Bacteriovoracales</taxon>
        <taxon>Bacteriovoracaceae</taxon>
        <taxon>Bacteriovorax</taxon>
    </lineage>
</organism>
<gene>
    <name evidence="1" type="ORF">C0V70_13390</name>
</gene>
<proteinExistence type="predicted"/>
<evidence type="ECO:0000313" key="2">
    <source>
        <dbReference type="Proteomes" id="UP000235584"/>
    </source>
</evidence>
<keyword evidence="2" id="KW-1185">Reference proteome</keyword>
<dbReference type="Proteomes" id="UP000235584">
    <property type="component" value="Chromosome"/>
</dbReference>
<name>A0A2K9NU67_BACTC</name>
<sequence length="138" mass="14595">MKLMKCALLISLLGLVSCASHEHVRPGADGIHRVLIRGTEKTVVEEQAMAEAKSYCGEKDQSPAFTSEDTKYTGSMDESTHKTIQKVSKAAAVGGGMMGVMGGKKEQSVGKGVFGAGAVGSVFQDEEAYTADMKFKCI</sequence>
<dbReference type="KEGG" id="bsto:C0V70_13390"/>
<dbReference type="EMBL" id="CP025704">
    <property type="protein sequence ID" value="AUN99076.1"/>
    <property type="molecule type" value="Genomic_DNA"/>
</dbReference>
<dbReference type="AlphaFoldDB" id="A0A2K9NU67"/>
<evidence type="ECO:0000313" key="1">
    <source>
        <dbReference type="EMBL" id="AUN99076.1"/>
    </source>
</evidence>
<dbReference type="RefSeq" id="WP_102244367.1">
    <property type="nucleotide sequence ID" value="NZ_CP025704.1"/>
</dbReference>
<reference evidence="1 2" key="1">
    <citation type="submission" date="2018-01" db="EMBL/GenBank/DDBJ databases">
        <title>Complete genome sequence of Bacteriovorax stolpii DSM12778.</title>
        <authorList>
            <person name="Tang B."/>
            <person name="Chang J."/>
        </authorList>
    </citation>
    <scope>NUCLEOTIDE SEQUENCE [LARGE SCALE GENOMIC DNA]</scope>
    <source>
        <strain evidence="1 2">DSM 12778</strain>
    </source>
</reference>
<dbReference type="PROSITE" id="PS51257">
    <property type="entry name" value="PROKAR_LIPOPROTEIN"/>
    <property type="match status" value="1"/>
</dbReference>
<protein>
    <submittedName>
        <fullName evidence="1">Uncharacterized protein</fullName>
    </submittedName>
</protein>
<accession>A0A2K9NU67</accession>